<protein>
    <submittedName>
        <fullName evidence="3">Endolytic transglycosylase MltG</fullName>
    </submittedName>
</protein>
<name>A0ABW3TT22_9BACL</name>
<dbReference type="Proteomes" id="UP001597231">
    <property type="component" value="Unassembled WGS sequence"/>
</dbReference>
<comment type="caution">
    <text evidence="3">The sequence shown here is derived from an EMBL/GenBank/DDBJ whole genome shotgun (WGS) entry which is preliminary data.</text>
</comment>
<sequence length="157" mass="17023">MIRDLFRAVGIGCIISGGILYVADTSSSSNPTESSDSYKEQLQAAEAELAKVKKELATAQISSAADSVDTKNSKTETQNNDVVSSDPIMKTILTIERGSNSSDVASKLERAGLIENAREFEQYLREQHLSGRIQIGEYEIDSTMDMKKIASLITGAQ</sequence>
<feature type="coiled-coil region" evidence="1">
    <location>
        <begin position="35"/>
        <end position="62"/>
    </location>
</feature>
<dbReference type="InterPro" id="IPR003770">
    <property type="entry name" value="MLTG-like"/>
</dbReference>
<dbReference type="EMBL" id="JBHTLT010000013">
    <property type="protein sequence ID" value="MFD1203906.1"/>
    <property type="molecule type" value="Genomic_DNA"/>
</dbReference>
<gene>
    <name evidence="3" type="ORF">ACFQ38_02010</name>
</gene>
<evidence type="ECO:0000256" key="2">
    <source>
        <dbReference type="SAM" id="MobiDB-lite"/>
    </source>
</evidence>
<keyword evidence="1" id="KW-0175">Coiled coil</keyword>
<evidence type="ECO:0000313" key="3">
    <source>
        <dbReference type="EMBL" id="MFD1203906.1"/>
    </source>
</evidence>
<proteinExistence type="predicted"/>
<accession>A0ABW3TT22</accession>
<keyword evidence="4" id="KW-1185">Reference proteome</keyword>
<dbReference type="Gene3D" id="3.30.1490.480">
    <property type="entry name" value="Endolytic murein transglycosylase"/>
    <property type="match status" value="1"/>
</dbReference>
<feature type="region of interest" description="Disordered" evidence="2">
    <location>
        <begin position="63"/>
        <end position="83"/>
    </location>
</feature>
<evidence type="ECO:0000313" key="4">
    <source>
        <dbReference type="Proteomes" id="UP001597231"/>
    </source>
</evidence>
<organism evidence="3 4">
    <name type="scientific">Sporosarcina contaminans</name>
    <dbReference type="NCBI Taxonomy" id="633403"/>
    <lineage>
        <taxon>Bacteria</taxon>
        <taxon>Bacillati</taxon>
        <taxon>Bacillota</taxon>
        <taxon>Bacilli</taxon>
        <taxon>Bacillales</taxon>
        <taxon>Caryophanaceae</taxon>
        <taxon>Sporosarcina</taxon>
    </lineage>
</organism>
<dbReference type="RefSeq" id="WP_381479654.1">
    <property type="nucleotide sequence ID" value="NZ_JBHTLT010000013.1"/>
</dbReference>
<evidence type="ECO:0000256" key="1">
    <source>
        <dbReference type="SAM" id="Coils"/>
    </source>
</evidence>
<dbReference type="Pfam" id="PF02618">
    <property type="entry name" value="YceG"/>
    <property type="match status" value="1"/>
</dbReference>
<reference evidence="4" key="1">
    <citation type="journal article" date="2019" name="Int. J. Syst. Evol. Microbiol.">
        <title>The Global Catalogue of Microorganisms (GCM) 10K type strain sequencing project: providing services to taxonomists for standard genome sequencing and annotation.</title>
        <authorList>
            <consortium name="The Broad Institute Genomics Platform"/>
            <consortium name="The Broad Institute Genome Sequencing Center for Infectious Disease"/>
            <person name="Wu L."/>
            <person name="Ma J."/>
        </authorList>
    </citation>
    <scope>NUCLEOTIDE SEQUENCE [LARGE SCALE GENOMIC DNA]</scope>
    <source>
        <strain evidence="4">CCUG 53915</strain>
    </source>
</reference>